<evidence type="ECO:0000313" key="3">
    <source>
        <dbReference type="EMBL" id="TNV75246.1"/>
    </source>
</evidence>
<dbReference type="AlphaFoldDB" id="A0A8J8SYR2"/>
<evidence type="ECO:0000256" key="2">
    <source>
        <dbReference type="SAM" id="SignalP"/>
    </source>
</evidence>
<evidence type="ECO:0000313" key="4">
    <source>
        <dbReference type="Proteomes" id="UP000785679"/>
    </source>
</evidence>
<gene>
    <name evidence="3" type="ORF">FGO68_gene14115</name>
</gene>
<keyword evidence="2" id="KW-0732">Signal</keyword>
<keyword evidence="1" id="KW-0812">Transmembrane</keyword>
<dbReference type="EMBL" id="RRYP01016027">
    <property type="protein sequence ID" value="TNV75246.1"/>
    <property type="molecule type" value="Genomic_DNA"/>
</dbReference>
<keyword evidence="1" id="KW-0472">Membrane</keyword>
<proteinExistence type="predicted"/>
<accession>A0A8J8SYR2</accession>
<keyword evidence="1" id="KW-1133">Transmembrane helix</keyword>
<keyword evidence="4" id="KW-1185">Reference proteome</keyword>
<feature type="transmembrane region" description="Helical" evidence="1">
    <location>
        <begin position="66"/>
        <end position="87"/>
    </location>
</feature>
<reference evidence="3" key="1">
    <citation type="submission" date="2019-06" db="EMBL/GenBank/DDBJ databases">
        <authorList>
            <person name="Zheng W."/>
        </authorList>
    </citation>
    <scope>NUCLEOTIDE SEQUENCE</scope>
    <source>
        <strain evidence="3">QDHG01</strain>
    </source>
</reference>
<feature type="signal peptide" evidence="2">
    <location>
        <begin position="1"/>
        <end position="18"/>
    </location>
</feature>
<protein>
    <submittedName>
        <fullName evidence="3">Uncharacterized protein</fullName>
    </submittedName>
</protein>
<dbReference type="Proteomes" id="UP000785679">
    <property type="component" value="Unassembled WGS sequence"/>
</dbReference>
<sequence length="145" mass="15887">MQYLALVSCFALFNLANACNNYAAAGINLCSGVTCFAHESCESGYCSSSNGVSGTCAFNILDPTNILIIVGGIVLAIIACCICCCCTRSRRDNNLQMMLMAQNMQNQKQAQQQPPLLMQYQQPLPNYQLMPNMMPPQQQMNIQQA</sequence>
<evidence type="ECO:0000256" key="1">
    <source>
        <dbReference type="SAM" id="Phobius"/>
    </source>
</evidence>
<feature type="chain" id="PRO_5035201195" evidence="2">
    <location>
        <begin position="19"/>
        <end position="145"/>
    </location>
</feature>
<organism evidence="3 4">
    <name type="scientific">Halteria grandinella</name>
    <dbReference type="NCBI Taxonomy" id="5974"/>
    <lineage>
        <taxon>Eukaryota</taxon>
        <taxon>Sar</taxon>
        <taxon>Alveolata</taxon>
        <taxon>Ciliophora</taxon>
        <taxon>Intramacronucleata</taxon>
        <taxon>Spirotrichea</taxon>
        <taxon>Stichotrichia</taxon>
        <taxon>Sporadotrichida</taxon>
        <taxon>Halteriidae</taxon>
        <taxon>Halteria</taxon>
    </lineage>
</organism>
<name>A0A8J8SYR2_HALGN</name>
<comment type="caution">
    <text evidence="3">The sequence shown here is derived from an EMBL/GenBank/DDBJ whole genome shotgun (WGS) entry which is preliminary data.</text>
</comment>